<proteinExistence type="predicted"/>
<sequence>MTAGGLGVMIALPGALKALTGRCVEAAAPKFLGTWMSFLLLSVLPSSTMSVVRRKNVGQRSMTGNDGEATVVASSVRGQRGEEFGMVDRHRLQLQL</sequence>
<dbReference type="InParanoid" id="A0A1D6N288"/>
<reference evidence="1" key="1">
    <citation type="submission" date="2015-12" db="EMBL/GenBank/DDBJ databases">
        <title>Update maize B73 reference genome by single molecule sequencing technologies.</title>
        <authorList>
            <consortium name="Maize Genome Sequencing Project"/>
            <person name="Ware D."/>
        </authorList>
    </citation>
    <scope>NUCLEOTIDE SEQUENCE [LARGE SCALE GENOMIC DNA]</scope>
    <source>
        <tissue evidence="1">Seedling</tissue>
    </source>
</reference>
<evidence type="ECO:0000313" key="1">
    <source>
        <dbReference type="EMBL" id="ONM34830.1"/>
    </source>
</evidence>
<protein>
    <submittedName>
        <fullName evidence="1">Uncharacterized protein</fullName>
    </submittedName>
</protein>
<dbReference type="AlphaFoldDB" id="A0A1D6N288"/>
<dbReference type="PaxDb" id="4577-AC203804.4_FGP008"/>
<organism evidence="1">
    <name type="scientific">Zea mays</name>
    <name type="common">Maize</name>
    <dbReference type="NCBI Taxonomy" id="4577"/>
    <lineage>
        <taxon>Eukaryota</taxon>
        <taxon>Viridiplantae</taxon>
        <taxon>Streptophyta</taxon>
        <taxon>Embryophyta</taxon>
        <taxon>Tracheophyta</taxon>
        <taxon>Spermatophyta</taxon>
        <taxon>Magnoliopsida</taxon>
        <taxon>Liliopsida</taxon>
        <taxon>Poales</taxon>
        <taxon>Poaceae</taxon>
        <taxon>PACMAD clade</taxon>
        <taxon>Panicoideae</taxon>
        <taxon>Andropogonodae</taxon>
        <taxon>Andropogoneae</taxon>
        <taxon>Tripsacinae</taxon>
        <taxon>Zea</taxon>
    </lineage>
</organism>
<name>A0A1D6N288_MAIZE</name>
<gene>
    <name evidence="1" type="ORF">ZEAMMB73_Zm00001d042224</name>
</gene>
<accession>A0A1D6N288</accession>
<dbReference type="EMBL" id="CM007649">
    <property type="protein sequence ID" value="ONM34830.1"/>
    <property type="molecule type" value="Genomic_DNA"/>
</dbReference>